<reference evidence="1" key="1">
    <citation type="submission" date="2013-12" db="EMBL/GenBank/DDBJ databases">
        <authorList>
            <person name="Aslett M."/>
        </authorList>
    </citation>
    <scope>NUCLEOTIDE SEQUENCE [LARGE SCALE GENOMIC DNA]</scope>
    <source>
        <strain evidence="1">Lindley</strain>
    </source>
</reference>
<evidence type="ECO:0000313" key="1">
    <source>
        <dbReference type="Proteomes" id="UP000050741"/>
    </source>
</evidence>
<evidence type="ECO:0000313" key="2">
    <source>
        <dbReference type="WBParaSite" id="GPLIN_000984600"/>
    </source>
</evidence>
<protein>
    <submittedName>
        <fullName evidence="2">VWFD domain-containing protein</fullName>
    </submittedName>
</protein>
<accession>A0A183CAE6</accession>
<organism evidence="1 2">
    <name type="scientific">Globodera pallida</name>
    <name type="common">Potato cyst nematode worm</name>
    <name type="synonym">Heterodera pallida</name>
    <dbReference type="NCBI Taxonomy" id="36090"/>
    <lineage>
        <taxon>Eukaryota</taxon>
        <taxon>Metazoa</taxon>
        <taxon>Ecdysozoa</taxon>
        <taxon>Nematoda</taxon>
        <taxon>Chromadorea</taxon>
        <taxon>Rhabditida</taxon>
        <taxon>Tylenchina</taxon>
        <taxon>Tylenchomorpha</taxon>
        <taxon>Tylenchoidea</taxon>
        <taxon>Heteroderidae</taxon>
        <taxon>Heteroderinae</taxon>
        <taxon>Globodera</taxon>
    </lineage>
</organism>
<reference evidence="1" key="2">
    <citation type="submission" date="2014-05" db="EMBL/GenBank/DDBJ databases">
        <title>The genome and life-stage specific transcriptomes of Globodera pallida elucidate key aspects of plant parasitism by a cyst nematode.</title>
        <authorList>
            <person name="Cotton J.A."/>
            <person name="Lilley C.J."/>
            <person name="Jones L.M."/>
            <person name="Kikuchi T."/>
            <person name="Reid A.J."/>
            <person name="Thorpe P."/>
            <person name="Tsai I.J."/>
            <person name="Beasley H."/>
            <person name="Blok V."/>
            <person name="Cock P.J.A."/>
            <person name="Van den Akker S.E."/>
            <person name="Holroyd N."/>
            <person name="Hunt M."/>
            <person name="Mantelin S."/>
            <person name="Naghra H."/>
            <person name="Pain A."/>
            <person name="Palomares-Rius J.E."/>
            <person name="Zarowiecki M."/>
            <person name="Berriman M."/>
            <person name="Jones J.T."/>
            <person name="Urwin P.E."/>
        </authorList>
    </citation>
    <scope>NUCLEOTIDE SEQUENCE [LARGE SCALE GENOMIC DNA]</scope>
    <source>
        <strain evidence="1">Lindley</strain>
    </source>
</reference>
<keyword evidence="1" id="KW-1185">Reference proteome</keyword>
<name>A0A183CAE6_GLOPA</name>
<reference evidence="2" key="3">
    <citation type="submission" date="2016-06" db="UniProtKB">
        <authorList>
            <consortium name="WormBaseParasite"/>
        </authorList>
    </citation>
    <scope>IDENTIFICATION</scope>
</reference>
<dbReference type="Proteomes" id="UP000050741">
    <property type="component" value="Unassembled WGS sequence"/>
</dbReference>
<dbReference type="AlphaFoldDB" id="A0A183CAE6"/>
<sequence>MKGDTCCSEGRVYACCPDEPTTPAPILEHCPMIGHEEMKKVCPFVTAVFPGTAGKCWMKSGETHKFICSCPSLLGGYGEQRGVCVKDCKTIKQDMVCDCGWGNCEEPRRIFDTSLYLWVCGCCASRPLILQIFIDKVVCVETKEVAPTNETMATTVRFFNEIFCKNWTDPDQSYTEWGCKQTKMECGVKERLATWMGRDLVNANGASFEDMECSDCQKGPEGISMSNEKMTPWETPMPKPGKLFAPASSIKVRCTNKHRCFPTFLERGELTGQQQMTFKLKGQYVVRRTQDEAVQLHCDQTVPLLCKAADGFLNEFIFDEFYKQTKNGAFLDEYTKVRASC</sequence>
<proteinExistence type="predicted"/>
<dbReference type="WBParaSite" id="GPLIN_000984600">
    <property type="protein sequence ID" value="GPLIN_000984600"/>
    <property type="gene ID" value="GPLIN_000984600"/>
</dbReference>